<dbReference type="Proteomes" id="UP000694865">
    <property type="component" value="Unplaced"/>
</dbReference>
<sequence length="267" mass="30112">MLSRCIVASNIPRNATAARLRAYFQEKQNGGGDVTNIVYPLEFEDSDTAVVTFSDENKVDSVVKITHVFHGCILSVRPLLLKSKVTSLPTESRVSPKRALSPTTSTNQNGGQGPIVPSNVSDPDININERCYPMTSEYIKITARMSTGGRRKGHVNVGHKIHEDENSCSKRPLNTDALSVHNERTQITPAERTYTVSKIGHWRRQRTWCKPRHNLSCRDEPHRTKSATRSHDYIKRTARMSTSGKLHKKPSKFVHMKFETPQKFSSM</sequence>
<keyword evidence="2" id="KW-1185">Reference proteome</keyword>
<evidence type="ECO:0000256" key="1">
    <source>
        <dbReference type="SAM" id="MobiDB-lite"/>
    </source>
</evidence>
<dbReference type="Gene3D" id="3.30.70.330">
    <property type="match status" value="1"/>
</dbReference>
<dbReference type="InterPro" id="IPR012677">
    <property type="entry name" value="Nucleotide-bd_a/b_plait_sf"/>
</dbReference>
<gene>
    <name evidence="3" type="primary">LOC100368454</name>
</gene>
<protein>
    <submittedName>
        <fullName evidence="3">Uncharacterized protein LOC100368454</fullName>
    </submittedName>
</protein>
<accession>A0ABM0N127</accession>
<feature type="region of interest" description="Disordered" evidence="1">
    <location>
        <begin position="87"/>
        <end position="124"/>
    </location>
</feature>
<evidence type="ECO:0000313" key="2">
    <source>
        <dbReference type="Proteomes" id="UP000694865"/>
    </source>
</evidence>
<proteinExistence type="predicted"/>
<reference evidence="3" key="1">
    <citation type="submission" date="2025-08" db="UniProtKB">
        <authorList>
            <consortium name="RefSeq"/>
        </authorList>
    </citation>
    <scope>IDENTIFICATION</scope>
    <source>
        <tissue evidence="3">Testes</tissue>
    </source>
</reference>
<organism evidence="2 3">
    <name type="scientific">Saccoglossus kowalevskii</name>
    <name type="common">Acorn worm</name>
    <dbReference type="NCBI Taxonomy" id="10224"/>
    <lineage>
        <taxon>Eukaryota</taxon>
        <taxon>Metazoa</taxon>
        <taxon>Hemichordata</taxon>
        <taxon>Enteropneusta</taxon>
        <taxon>Harrimaniidae</taxon>
        <taxon>Saccoglossus</taxon>
    </lineage>
</organism>
<dbReference type="InterPro" id="IPR035979">
    <property type="entry name" value="RBD_domain_sf"/>
</dbReference>
<dbReference type="GeneID" id="100368454"/>
<dbReference type="RefSeq" id="XP_006825968.1">
    <property type="nucleotide sequence ID" value="XM_006825905.1"/>
</dbReference>
<dbReference type="Pfam" id="PF23085">
    <property type="entry name" value="RRM_PARP14_3"/>
    <property type="match status" value="1"/>
</dbReference>
<dbReference type="SUPFAM" id="SSF54928">
    <property type="entry name" value="RNA-binding domain, RBD"/>
    <property type="match status" value="1"/>
</dbReference>
<name>A0ABM0N127_SACKO</name>
<evidence type="ECO:0000313" key="3">
    <source>
        <dbReference type="RefSeq" id="XP_006825968.1"/>
    </source>
</evidence>